<name>A0ABS6I5F4_9MICC</name>
<comment type="caution">
    <text evidence="1">The sequence shown here is derived from an EMBL/GenBank/DDBJ whole genome shotgun (WGS) entry which is preliminary data.</text>
</comment>
<sequence length="315" mass="35116">MFSLMKPKNAPDNWAQLPGNYVDDEVDGRFGWDEGVAHMNQTIKELNAKEAGRFTYANWTPSLISYDAPMDITKRYWETVDVSSTSNYYYAGACRDWRLRTPQGYNPTTTATCQTSSAYAKAMQVMQEVNAARGVYTPIWMVPTVLSPEGEHDLSDQMTPDRVKAQVWAMLIHESRGIVWFTQSPGGGDDNPCMSGDTLADVRIHNTACSRDQVQAMGEVNAEVKALAPVLNTQSYVWNFGDGLDTMLKSYNGDAYIFAMTQDALTGQRTFTLPTGVTPKTVDVVGENRTIAVKDGKFTDDFPVESTHHVYKVRL</sequence>
<evidence type="ECO:0008006" key="3">
    <source>
        <dbReference type="Google" id="ProtNLM"/>
    </source>
</evidence>
<dbReference type="EMBL" id="JAHOPC010000005">
    <property type="protein sequence ID" value="MBU8866612.1"/>
    <property type="molecule type" value="Genomic_DNA"/>
</dbReference>
<reference evidence="1 2" key="1">
    <citation type="submission" date="2021-06" db="EMBL/GenBank/DDBJ databases">
        <authorList>
            <person name="Jeong J.W."/>
        </authorList>
    </citation>
    <scope>NUCLEOTIDE SEQUENCE [LARGE SCALE GENOMIC DNA]</scope>
    <source>
        <strain evidence="1 2">MMS21-TAE1-1</strain>
    </source>
</reference>
<protein>
    <recommendedName>
        <fullName evidence="3">DUF4038 domain-containing protein</fullName>
    </recommendedName>
</protein>
<accession>A0ABS6I5F4</accession>
<gene>
    <name evidence="1" type="ORF">KSW38_09955</name>
</gene>
<dbReference type="Proteomes" id="UP000824166">
    <property type="component" value="Unassembled WGS sequence"/>
</dbReference>
<evidence type="ECO:0000313" key="2">
    <source>
        <dbReference type="Proteomes" id="UP000824166"/>
    </source>
</evidence>
<organism evidence="1 2">
    <name type="scientific">Paenarthrobacter aromaticivorans</name>
    <dbReference type="NCBI Taxonomy" id="2849150"/>
    <lineage>
        <taxon>Bacteria</taxon>
        <taxon>Bacillati</taxon>
        <taxon>Actinomycetota</taxon>
        <taxon>Actinomycetes</taxon>
        <taxon>Micrococcales</taxon>
        <taxon>Micrococcaceae</taxon>
        <taxon>Paenarthrobacter</taxon>
    </lineage>
</organism>
<evidence type="ECO:0000313" key="1">
    <source>
        <dbReference type="EMBL" id="MBU8866612.1"/>
    </source>
</evidence>
<keyword evidence="2" id="KW-1185">Reference proteome</keyword>
<proteinExistence type="predicted"/>